<protein>
    <recommendedName>
        <fullName evidence="1">SET domain-containing protein</fullName>
    </recommendedName>
</protein>
<reference evidence="2 3" key="1">
    <citation type="submission" date="2014-04" db="EMBL/GenBank/DDBJ databases">
        <authorList>
            <consortium name="DOE Joint Genome Institute"/>
            <person name="Kuo A."/>
            <person name="Kohler A."/>
            <person name="Nagy L.G."/>
            <person name="Floudas D."/>
            <person name="Copeland A."/>
            <person name="Barry K.W."/>
            <person name="Cichocki N."/>
            <person name="Veneault-Fourrey C."/>
            <person name="LaButti K."/>
            <person name="Lindquist E.A."/>
            <person name="Lipzen A."/>
            <person name="Lundell T."/>
            <person name="Morin E."/>
            <person name="Murat C."/>
            <person name="Sun H."/>
            <person name="Tunlid A."/>
            <person name="Henrissat B."/>
            <person name="Grigoriev I.V."/>
            <person name="Hibbett D.S."/>
            <person name="Martin F."/>
            <person name="Nordberg H.P."/>
            <person name="Cantor M.N."/>
            <person name="Hua S.X."/>
        </authorList>
    </citation>
    <scope>NUCLEOTIDE SEQUENCE [LARGE SCALE GENOMIC DNA]</scope>
    <source>
        <strain evidence="2 3">LaAM-08-1</strain>
    </source>
</reference>
<dbReference type="PROSITE" id="PS50280">
    <property type="entry name" value="SET"/>
    <property type="match status" value="1"/>
</dbReference>
<dbReference type="InterPro" id="IPR046341">
    <property type="entry name" value="SET_dom_sf"/>
</dbReference>
<evidence type="ECO:0000259" key="1">
    <source>
        <dbReference type="PROSITE" id="PS50280"/>
    </source>
</evidence>
<dbReference type="STRING" id="1095629.A0A0C9XSP1"/>
<dbReference type="GO" id="GO:0005634">
    <property type="term" value="C:nucleus"/>
    <property type="evidence" value="ECO:0007669"/>
    <property type="project" value="TreeGrafter"/>
</dbReference>
<gene>
    <name evidence="2" type="ORF">K443DRAFT_680353</name>
</gene>
<dbReference type="InterPro" id="IPR050600">
    <property type="entry name" value="SETD3_SETD6_MTase"/>
</dbReference>
<dbReference type="HOGENOM" id="CLU_023001_0_0_1"/>
<dbReference type="Gene3D" id="3.90.1410.10">
    <property type="entry name" value="set domain protein methyltransferase, domain 1"/>
    <property type="match status" value="1"/>
</dbReference>
<keyword evidence="3" id="KW-1185">Reference proteome</keyword>
<accession>A0A0C9XSP1</accession>
<name>A0A0C9XSP1_9AGAR</name>
<evidence type="ECO:0000313" key="2">
    <source>
        <dbReference type="EMBL" id="KIJ98912.1"/>
    </source>
</evidence>
<dbReference type="PANTHER" id="PTHR13271:SF34">
    <property type="entry name" value="N-LYSINE METHYLTRANSFERASE SETD6"/>
    <property type="match status" value="1"/>
</dbReference>
<dbReference type="PANTHER" id="PTHR13271">
    <property type="entry name" value="UNCHARACTERIZED PUTATIVE METHYLTRANSFERASE"/>
    <property type="match status" value="1"/>
</dbReference>
<dbReference type="OrthoDB" id="441812at2759"/>
<proteinExistence type="predicted"/>
<dbReference type="AlphaFoldDB" id="A0A0C9XSP1"/>
<dbReference type="Proteomes" id="UP000054477">
    <property type="component" value="Unassembled WGS sequence"/>
</dbReference>
<dbReference type="CDD" id="cd10527">
    <property type="entry name" value="SET_LSMT"/>
    <property type="match status" value="1"/>
</dbReference>
<sequence>MLGLDSISLLLEWCTINSVLIDPRLRIDFDEHGGLGVFSTENAIPQDATLVRIAKDSVLSTRSCSLADYIPPVPYGLGAQIALSLALYGEILKGSSSRWFGYLQALPTEVDIPLFWGHQTASTRSPEDGSQALTWLTGTEADKVLHQKAENEMTILEELIQHYRDVGEPLLLRNSGIWKGFSSGSVTPTVEGFLHAYSLVSSRAFLVDAYHGLSMVPIADAFNHVNENHVHLESDFNVCSECGSLSECAHDRDGVPADFVNNNESENDSFYEMVSNIPIPPYSEVFNTYGDTLTNAQLLTRYGFTLDANENDNLTWTLDEVSQNCKQLGEMLRIINDDFTVNQLREIFSQSQLIYSTPPGLFLGINGDGRVSDKLWILLGLLSSDRGASAGPTALLRRLIDLQLLVESRTQFSDDSDSENKQNVPLGADPALSDMLLKMAYSIVSICRARKRSGGVPGSESQNLGDVLDALPPAQSRIRTAVAIVMSERSILDSCEAGWKDVIFAVERHVG</sequence>
<dbReference type="GO" id="GO:0016279">
    <property type="term" value="F:protein-lysine N-methyltransferase activity"/>
    <property type="evidence" value="ECO:0007669"/>
    <property type="project" value="TreeGrafter"/>
</dbReference>
<reference evidence="3" key="2">
    <citation type="submission" date="2015-01" db="EMBL/GenBank/DDBJ databases">
        <title>Evolutionary Origins and Diversification of the Mycorrhizal Mutualists.</title>
        <authorList>
            <consortium name="DOE Joint Genome Institute"/>
            <consortium name="Mycorrhizal Genomics Consortium"/>
            <person name="Kohler A."/>
            <person name="Kuo A."/>
            <person name="Nagy L.G."/>
            <person name="Floudas D."/>
            <person name="Copeland A."/>
            <person name="Barry K.W."/>
            <person name="Cichocki N."/>
            <person name="Veneault-Fourrey C."/>
            <person name="LaButti K."/>
            <person name="Lindquist E.A."/>
            <person name="Lipzen A."/>
            <person name="Lundell T."/>
            <person name="Morin E."/>
            <person name="Murat C."/>
            <person name="Riley R."/>
            <person name="Ohm R."/>
            <person name="Sun H."/>
            <person name="Tunlid A."/>
            <person name="Henrissat B."/>
            <person name="Grigoriev I.V."/>
            <person name="Hibbett D.S."/>
            <person name="Martin F."/>
        </authorList>
    </citation>
    <scope>NUCLEOTIDE SEQUENCE [LARGE SCALE GENOMIC DNA]</scope>
    <source>
        <strain evidence="3">LaAM-08-1</strain>
    </source>
</reference>
<dbReference type="EMBL" id="KN838658">
    <property type="protein sequence ID" value="KIJ98912.1"/>
    <property type="molecule type" value="Genomic_DNA"/>
</dbReference>
<organism evidence="2 3">
    <name type="scientific">Laccaria amethystina LaAM-08-1</name>
    <dbReference type="NCBI Taxonomy" id="1095629"/>
    <lineage>
        <taxon>Eukaryota</taxon>
        <taxon>Fungi</taxon>
        <taxon>Dikarya</taxon>
        <taxon>Basidiomycota</taxon>
        <taxon>Agaricomycotina</taxon>
        <taxon>Agaricomycetes</taxon>
        <taxon>Agaricomycetidae</taxon>
        <taxon>Agaricales</taxon>
        <taxon>Agaricineae</taxon>
        <taxon>Hydnangiaceae</taxon>
        <taxon>Laccaria</taxon>
    </lineage>
</organism>
<feature type="domain" description="SET" evidence="1">
    <location>
        <begin position="23"/>
        <end position="290"/>
    </location>
</feature>
<dbReference type="SUPFAM" id="SSF82199">
    <property type="entry name" value="SET domain"/>
    <property type="match status" value="1"/>
</dbReference>
<evidence type="ECO:0000313" key="3">
    <source>
        <dbReference type="Proteomes" id="UP000054477"/>
    </source>
</evidence>
<dbReference type="InterPro" id="IPR001214">
    <property type="entry name" value="SET_dom"/>
</dbReference>